<name>A0A059C704_EUCGR</name>
<evidence type="ECO:0000256" key="1">
    <source>
        <dbReference type="SAM" id="MobiDB-lite"/>
    </source>
</evidence>
<reference evidence="2" key="1">
    <citation type="submission" date="2013-07" db="EMBL/GenBank/DDBJ databases">
        <title>The genome of Eucalyptus grandis.</title>
        <authorList>
            <person name="Schmutz J."/>
            <person name="Hayes R."/>
            <person name="Myburg A."/>
            <person name="Tuskan G."/>
            <person name="Grattapaglia D."/>
            <person name="Rokhsar D.S."/>
        </authorList>
    </citation>
    <scope>NUCLEOTIDE SEQUENCE</scope>
    <source>
        <tissue evidence="2">Leaf extractions</tissue>
    </source>
</reference>
<accession>A0A059C704</accession>
<feature type="region of interest" description="Disordered" evidence="1">
    <location>
        <begin position="108"/>
        <end position="139"/>
    </location>
</feature>
<evidence type="ECO:0000313" key="2">
    <source>
        <dbReference type="EMBL" id="KCW74142.1"/>
    </source>
</evidence>
<dbReference type="STRING" id="71139.A0A059C704"/>
<dbReference type="FunCoup" id="A0A059C704">
    <property type="interactions" value="61"/>
</dbReference>
<sequence>MLIRARDLQETTRHIALFSFRIQSGMIYEQEVITEEEEGFKWNNPRSSEFSHRKKGQKGGQMRASSKSLSEPEFKELKGFMDLGFVFSGEDKVNSSLVSIIPGLQRLGKKMKDGDEDDEDSDNHREDGNEKASIGEPAVVGRPYLSEAWEWWEEERKEDPLMNWKIPALGTRPT</sequence>
<dbReference type="InParanoid" id="A0A059C704"/>
<proteinExistence type="predicted"/>
<organism evidence="2">
    <name type="scientific">Eucalyptus grandis</name>
    <name type="common">Flooded gum</name>
    <dbReference type="NCBI Taxonomy" id="71139"/>
    <lineage>
        <taxon>Eukaryota</taxon>
        <taxon>Viridiplantae</taxon>
        <taxon>Streptophyta</taxon>
        <taxon>Embryophyta</taxon>
        <taxon>Tracheophyta</taxon>
        <taxon>Spermatophyta</taxon>
        <taxon>Magnoliopsida</taxon>
        <taxon>eudicotyledons</taxon>
        <taxon>Gunneridae</taxon>
        <taxon>Pentapetalae</taxon>
        <taxon>rosids</taxon>
        <taxon>malvids</taxon>
        <taxon>Myrtales</taxon>
        <taxon>Myrtaceae</taxon>
        <taxon>Myrtoideae</taxon>
        <taxon>Eucalypteae</taxon>
        <taxon>Eucalyptus</taxon>
    </lineage>
</organism>
<feature type="region of interest" description="Disordered" evidence="1">
    <location>
        <begin position="39"/>
        <end position="70"/>
    </location>
</feature>
<gene>
    <name evidence="2" type="ORF">EUGRSUZ_E02774</name>
</gene>
<dbReference type="Gramene" id="KCW74142">
    <property type="protein sequence ID" value="KCW74142"/>
    <property type="gene ID" value="EUGRSUZ_E02774"/>
</dbReference>
<dbReference type="AlphaFoldDB" id="A0A059C704"/>
<dbReference type="PANTHER" id="PTHR33785:SF12">
    <property type="entry name" value="DUF1685 FAMILY PROTEIN"/>
    <property type="match status" value="1"/>
</dbReference>
<protein>
    <submittedName>
        <fullName evidence="2">Uncharacterized protein</fullName>
    </submittedName>
</protein>
<dbReference type="PANTHER" id="PTHR33785">
    <property type="entry name" value="OS06G0550800 PROTEIN"/>
    <property type="match status" value="1"/>
</dbReference>
<dbReference type="EMBL" id="KK198757">
    <property type="protein sequence ID" value="KCW74142.1"/>
    <property type="molecule type" value="Genomic_DNA"/>
</dbReference>